<sequence length="201" mass="24253">MGTLDENNQQIHKLKNPLIEKLYNDELRPIWTDNKYYSPEVSETDDENPNKRKIVIRDLKWRSLTLRIFLREFIDNNFNLIRRIRKWVYSNDKFTPDEEEAPVNAPSWTKNGYNGSLKSFAERYISIHYSLSSFRNNNIREKDVDDNIYINEAEDEKGDKEDEERNEEEDEEEDDNVDDEEKRFQRSRSLVSGEYNSYEDY</sequence>
<gene>
    <name evidence="2" type="ORF">FCALED_LOCUS5492</name>
</gene>
<name>A0A9N9APQ4_9GLOM</name>
<evidence type="ECO:0000313" key="2">
    <source>
        <dbReference type="EMBL" id="CAG8537864.1"/>
    </source>
</evidence>
<proteinExistence type="predicted"/>
<accession>A0A9N9APQ4</accession>
<feature type="compositionally biased region" description="Acidic residues" evidence="1">
    <location>
        <begin position="152"/>
        <end position="179"/>
    </location>
</feature>
<dbReference type="Proteomes" id="UP000789570">
    <property type="component" value="Unassembled WGS sequence"/>
</dbReference>
<protein>
    <submittedName>
        <fullName evidence="2">16371_t:CDS:1</fullName>
    </submittedName>
</protein>
<feature type="region of interest" description="Disordered" evidence="1">
    <location>
        <begin position="145"/>
        <end position="201"/>
    </location>
</feature>
<dbReference type="EMBL" id="CAJVPQ010001197">
    <property type="protein sequence ID" value="CAG8537864.1"/>
    <property type="molecule type" value="Genomic_DNA"/>
</dbReference>
<organism evidence="2 3">
    <name type="scientific">Funneliformis caledonium</name>
    <dbReference type="NCBI Taxonomy" id="1117310"/>
    <lineage>
        <taxon>Eukaryota</taxon>
        <taxon>Fungi</taxon>
        <taxon>Fungi incertae sedis</taxon>
        <taxon>Mucoromycota</taxon>
        <taxon>Glomeromycotina</taxon>
        <taxon>Glomeromycetes</taxon>
        <taxon>Glomerales</taxon>
        <taxon>Glomeraceae</taxon>
        <taxon>Funneliformis</taxon>
    </lineage>
</organism>
<evidence type="ECO:0000256" key="1">
    <source>
        <dbReference type="SAM" id="MobiDB-lite"/>
    </source>
</evidence>
<keyword evidence="3" id="KW-1185">Reference proteome</keyword>
<dbReference type="OrthoDB" id="2349711at2759"/>
<evidence type="ECO:0000313" key="3">
    <source>
        <dbReference type="Proteomes" id="UP000789570"/>
    </source>
</evidence>
<comment type="caution">
    <text evidence="2">The sequence shown here is derived from an EMBL/GenBank/DDBJ whole genome shotgun (WGS) entry which is preliminary data.</text>
</comment>
<reference evidence="2" key="1">
    <citation type="submission" date="2021-06" db="EMBL/GenBank/DDBJ databases">
        <authorList>
            <person name="Kallberg Y."/>
            <person name="Tangrot J."/>
            <person name="Rosling A."/>
        </authorList>
    </citation>
    <scope>NUCLEOTIDE SEQUENCE</scope>
    <source>
        <strain evidence="2">UK204</strain>
    </source>
</reference>
<dbReference type="AlphaFoldDB" id="A0A9N9APQ4"/>